<reference evidence="1 2" key="1">
    <citation type="submission" date="2019-08" db="EMBL/GenBank/DDBJ databases">
        <title>A chromosome-level genome assembly, high-density linkage maps, and genome scans reveal the genomic architecture of hybrid incompatibilities underlying speciation via character displacement in darters (Percidae: Etheostominae).</title>
        <authorList>
            <person name="Moran R.L."/>
            <person name="Catchen J.M."/>
            <person name="Fuller R.C."/>
        </authorList>
    </citation>
    <scope>NUCLEOTIDE SEQUENCE [LARGE SCALE GENOMIC DNA]</scope>
    <source>
        <strain evidence="1">EspeVRDwgs_2016</strain>
        <tissue evidence="1">Muscle</tissue>
    </source>
</reference>
<dbReference type="EMBL" id="VOFY01000005">
    <property type="protein sequence ID" value="KAA8593016.1"/>
    <property type="molecule type" value="Genomic_DNA"/>
</dbReference>
<evidence type="ECO:0000313" key="2">
    <source>
        <dbReference type="Proteomes" id="UP000327493"/>
    </source>
</evidence>
<proteinExistence type="predicted"/>
<dbReference type="AlphaFoldDB" id="A0A5J5DI18"/>
<protein>
    <submittedName>
        <fullName evidence="1">Uncharacterized protein</fullName>
    </submittedName>
</protein>
<gene>
    <name evidence="1" type="ORF">FQN60_018471</name>
</gene>
<dbReference type="Proteomes" id="UP000327493">
    <property type="component" value="Chromosome 5"/>
</dbReference>
<accession>A0A5J5DI18</accession>
<keyword evidence="2" id="KW-1185">Reference proteome</keyword>
<evidence type="ECO:0000313" key="1">
    <source>
        <dbReference type="EMBL" id="KAA8593016.1"/>
    </source>
</evidence>
<feature type="non-terminal residue" evidence="1">
    <location>
        <position position="140"/>
    </location>
</feature>
<sequence>MENPVGTHKKSPTVVSCNHKKLNREALPFICRSPHGSSNTAQYITERFCETGRPWPYQLIILPRRNGMRELLIYDTTSAFNMTLLRIFELYILTFRVCVCKQNTYRSLQGLPKWVCYNDTAAEIPMSNNAVPDENCTMAQ</sequence>
<name>A0A5J5DI18_9PERO</name>
<organism evidence="1 2">
    <name type="scientific">Etheostoma spectabile</name>
    <name type="common">orangethroat darter</name>
    <dbReference type="NCBI Taxonomy" id="54343"/>
    <lineage>
        <taxon>Eukaryota</taxon>
        <taxon>Metazoa</taxon>
        <taxon>Chordata</taxon>
        <taxon>Craniata</taxon>
        <taxon>Vertebrata</taxon>
        <taxon>Euteleostomi</taxon>
        <taxon>Actinopterygii</taxon>
        <taxon>Neopterygii</taxon>
        <taxon>Teleostei</taxon>
        <taxon>Neoteleostei</taxon>
        <taxon>Acanthomorphata</taxon>
        <taxon>Eupercaria</taxon>
        <taxon>Perciformes</taxon>
        <taxon>Percoidei</taxon>
        <taxon>Percidae</taxon>
        <taxon>Etheostomatinae</taxon>
        <taxon>Etheostoma</taxon>
    </lineage>
</organism>
<comment type="caution">
    <text evidence="1">The sequence shown here is derived from an EMBL/GenBank/DDBJ whole genome shotgun (WGS) entry which is preliminary data.</text>
</comment>